<evidence type="ECO:0000313" key="3">
    <source>
        <dbReference type="Proteomes" id="UP000501346"/>
    </source>
</evidence>
<dbReference type="PANTHER" id="PTHR28083:SF1">
    <property type="entry name" value="GOOD FOR FULL DBP5 ACTIVITY PROTEIN 2"/>
    <property type="match status" value="1"/>
</dbReference>
<keyword evidence="3" id="KW-1185">Reference proteome</keyword>
<gene>
    <name evidence="2" type="ORF">GRS66_001231</name>
</gene>
<accession>A0A6C1DQ26</accession>
<name>A0A6C1DQ26_SACPS</name>
<dbReference type="OrthoDB" id="5953249at2759"/>
<protein>
    <recommendedName>
        <fullName evidence="1">Gfd2/YDR514C-like C-terminal domain-containing protein</fullName>
    </recommendedName>
</protein>
<dbReference type="InterPro" id="IPR048519">
    <property type="entry name" value="Gfd2/YDR514C-like_C"/>
</dbReference>
<sequence length="483" mass="55518">MSSSTKCKKAYEAVVKMVTHRFNSKAVRNYHQPQGLNRSLVTRNAARVRGMVPSRRGGVGLYKSSSSKLMNKLGRQKTWINEFEHFNSLHEIAYTPNIALSSEIQKYLKALETNYRSIYEKSSELLDKKLEEIDKKWIEKNGCIPDASKDDVEKNLRKQYLADVQDVKNEHIPVMNCEPGGSQFKYLCKTIELLSSNKTICFAIDVEAFEFDTDIVTEIGISIYDPRENIYSLMPITRSYHLIVAEALPLRNKKFVCDFKDCFLLGESLVLPLEQCVEFIQSLINFYMKCETDQDTTWERAFVGHAIAGDIKWLKKIGVHVPELDNELTKPEDLTESKGVRKHVKMLDTEKIYGMCYGKKGSSLGKLLRLFHLPHAFLHNAGNDAYYTLLLMLKLGDYNFRKQIGADDLETMGYRIREWFKREADEPKILPMSYVLSVMNANNSKPKVDDKGRKKPRDLVPQTEFSGSHWFQNARAAFKSTLV</sequence>
<dbReference type="AlphaFoldDB" id="A0A6C1DQ26"/>
<evidence type="ECO:0000313" key="2">
    <source>
        <dbReference type="EMBL" id="QID78999.1"/>
    </source>
</evidence>
<dbReference type="EMBL" id="CP048985">
    <property type="protein sequence ID" value="QID78999.1"/>
    <property type="molecule type" value="Genomic_DNA"/>
</dbReference>
<dbReference type="InterPro" id="IPR036397">
    <property type="entry name" value="RNaseH_sf"/>
</dbReference>
<proteinExistence type="predicted"/>
<dbReference type="InterPro" id="IPR040151">
    <property type="entry name" value="Gfd2/YDR514C-like"/>
</dbReference>
<evidence type="ECO:0000259" key="1">
    <source>
        <dbReference type="Pfam" id="PF21762"/>
    </source>
</evidence>
<feature type="domain" description="Gfd2/YDR514C-like C-terminal" evidence="1">
    <location>
        <begin position="201"/>
        <end position="394"/>
    </location>
</feature>
<dbReference type="PANTHER" id="PTHR28083">
    <property type="entry name" value="GOOD FOR FULL DBP5 ACTIVITY PROTEIN 2"/>
    <property type="match status" value="1"/>
</dbReference>
<dbReference type="Pfam" id="PF21762">
    <property type="entry name" value="DEDDh_C"/>
    <property type="match status" value="1"/>
</dbReference>
<dbReference type="SUPFAM" id="SSF53098">
    <property type="entry name" value="Ribonuclease H-like"/>
    <property type="match status" value="1"/>
</dbReference>
<reference evidence="2 3" key="1">
    <citation type="journal article" date="2019" name="BMC Genomics">
        <title>Chromosome level assembly and comparative genome analysis confirm lager-brewing yeasts originated from a single hybridization.</title>
        <authorList>
            <person name="Salazar A.N."/>
            <person name="Gorter de Vries A.R."/>
            <person name="van den Broek M."/>
            <person name="Brouwers N."/>
            <person name="de la Torre Cortes P."/>
            <person name="Kuijpers N.G.A."/>
            <person name="Daran J.G."/>
            <person name="Abeel T."/>
        </authorList>
    </citation>
    <scope>NUCLEOTIDE SEQUENCE [LARGE SCALE GENOMIC DNA]</scope>
    <source>
        <strain evidence="2 3">CBS 1483</strain>
    </source>
</reference>
<dbReference type="GO" id="GO:0005634">
    <property type="term" value="C:nucleus"/>
    <property type="evidence" value="ECO:0007669"/>
    <property type="project" value="TreeGrafter"/>
</dbReference>
<dbReference type="GO" id="GO:0003676">
    <property type="term" value="F:nucleic acid binding"/>
    <property type="evidence" value="ECO:0007669"/>
    <property type="project" value="InterPro"/>
</dbReference>
<dbReference type="Gene3D" id="3.30.420.10">
    <property type="entry name" value="Ribonuclease H-like superfamily/Ribonuclease H"/>
    <property type="match status" value="1"/>
</dbReference>
<dbReference type="InterPro" id="IPR012337">
    <property type="entry name" value="RNaseH-like_sf"/>
</dbReference>
<organism evidence="2 3">
    <name type="scientific">Saccharomyces pastorianus</name>
    <name type="common">Lager yeast</name>
    <name type="synonym">Saccharomyces cerevisiae x Saccharomyces eubayanus</name>
    <dbReference type="NCBI Taxonomy" id="27292"/>
    <lineage>
        <taxon>Eukaryota</taxon>
        <taxon>Fungi</taxon>
        <taxon>Dikarya</taxon>
        <taxon>Ascomycota</taxon>
        <taxon>Saccharomycotina</taxon>
        <taxon>Saccharomycetes</taxon>
        <taxon>Saccharomycetales</taxon>
        <taxon>Saccharomycetaceae</taxon>
        <taxon>Saccharomyces</taxon>
    </lineage>
</organism>
<dbReference type="Proteomes" id="UP000501346">
    <property type="component" value="Chromosome ScIV"/>
</dbReference>